<dbReference type="Gene3D" id="1.25.40.20">
    <property type="entry name" value="Ankyrin repeat-containing domain"/>
    <property type="match status" value="3"/>
</dbReference>
<dbReference type="InterPro" id="IPR036770">
    <property type="entry name" value="Ankyrin_rpt-contain_sf"/>
</dbReference>
<feature type="region of interest" description="Disordered" evidence="4">
    <location>
        <begin position="655"/>
        <end position="731"/>
    </location>
</feature>
<reference evidence="5" key="1">
    <citation type="submission" date="2020-03" db="EMBL/GenBank/DDBJ databases">
        <title>Draft Genome Sequence of Cylindrodendrum hubeiense.</title>
        <authorList>
            <person name="Buettner E."/>
            <person name="Kellner H."/>
        </authorList>
    </citation>
    <scope>NUCLEOTIDE SEQUENCE</scope>
    <source>
        <strain evidence="5">IHI 201604</strain>
    </source>
</reference>
<accession>A0A9P5LKY6</accession>
<dbReference type="PANTHER" id="PTHR24166:SF48">
    <property type="entry name" value="PROTEIN VAPYRIN"/>
    <property type="match status" value="1"/>
</dbReference>
<name>A0A9P5LKY6_9HYPO</name>
<organism evidence="5 6">
    <name type="scientific">Cylindrodendrum hubeiense</name>
    <dbReference type="NCBI Taxonomy" id="595255"/>
    <lineage>
        <taxon>Eukaryota</taxon>
        <taxon>Fungi</taxon>
        <taxon>Dikarya</taxon>
        <taxon>Ascomycota</taxon>
        <taxon>Pezizomycotina</taxon>
        <taxon>Sordariomycetes</taxon>
        <taxon>Hypocreomycetidae</taxon>
        <taxon>Hypocreales</taxon>
        <taxon>Nectriaceae</taxon>
        <taxon>Cylindrodendrum</taxon>
    </lineage>
</organism>
<evidence type="ECO:0000313" key="6">
    <source>
        <dbReference type="Proteomes" id="UP000722485"/>
    </source>
</evidence>
<dbReference type="PROSITE" id="PS50297">
    <property type="entry name" value="ANK_REP_REGION"/>
    <property type="match status" value="3"/>
</dbReference>
<feature type="compositionally biased region" description="Acidic residues" evidence="4">
    <location>
        <begin position="655"/>
        <end position="673"/>
    </location>
</feature>
<keyword evidence="6" id="KW-1185">Reference proteome</keyword>
<dbReference type="Proteomes" id="UP000722485">
    <property type="component" value="Unassembled WGS sequence"/>
</dbReference>
<feature type="repeat" description="ANK" evidence="3">
    <location>
        <begin position="293"/>
        <end position="316"/>
    </location>
</feature>
<evidence type="ECO:0000256" key="1">
    <source>
        <dbReference type="ARBA" id="ARBA00022737"/>
    </source>
</evidence>
<feature type="compositionally biased region" description="Acidic residues" evidence="4">
    <location>
        <begin position="702"/>
        <end position="724"/>
    </location>
</feature>
<sequence length="731" mass="79925">MVAIEHLPTEVICLIADMCTLGVHPERGQYPSSYARHHSRFARTSRHFYDILNPALYKRNIHDDPLLDSCVLWAAQQGRLETMKVAHGLGASLDINGARTAAELEGYLNGVPGRLRFFATPLHLVIQNGHRHVLEYLLENGANVNVSSRLFCAGNRAFNHDRDCPPLPYPLHTALIHADEIEDAAAMLIKHGAYLVAEGTLALPIVAENGRQDLVDLLLDLNEPATTTATLRHAAKTQNLELFQRLLERPELSPETPDSLGRTALHFAASEGGIAFAKPLLERYETAEIPDSSGMTPLHHAARQGDVDLVDLLLQRPEVNAEAKDENGMTALHHAAEKASTPVIQRLLGRPEVNAGAQNVTEQTPLHLAARSGVPEIVDLLLQRADVDAVATDSSGCTILHYVSEAKGDTDSMVSLIERFIKMGVPVNGQAEGDGSALFQAVKHHNFNAALTLLAHGANPLITPLDDRYQWSILHHCLYGSGPKQTELVTKLLSHGVDMDTETTRDHDGTTPDSSSSCGSQLVFAAVYAENIECMRLLLEAGAEADCAVVFSGWDLVEGDLERGGHESFISALFRHVLGTTAIKDEDIERVNERLCLLLKYGSSLDAYGCGVSPLEWGCMAAIDHGSFALLKSLLGNATKSNISFKYLRKKIAEYEEDSEEESEEESDEDSDEQERVKEVIQLLTEFKEREFAGEQPVGGDSSDEESEDEDEDEEDDDDDDEGASDANASD</sequence>
<dbReference type="AlphaFoldDB" id="A0A9P5LKY6"/>
<feature type="repeat" description="ANK" evidence="3">
    <location>
        <begin position="260"/>
        <end position="292"/>
    </location>
</feature>
<evidence type="ECO:0000256" key="4">
    <source>
        <dbReference type="SAM" id="MobiDB-lite"/>
    </source>
</evidence>
<keyword evidence="2 3" id="KW-0040">ANK repeat</keyword>
<evidence type="ECO:0000313" key="5">
    <source>
        <dbReference type="EMBL" id="KAF7555823.1"/>
    </source>
</evidence>
<dbReference type="SUPFAM" id="SSF48403">
    <property type="entry name" value="Ankyrin repeat"/>
    <property type="match status" value="2"/>
</dbReference>
<evidence type="ECO:0000256" key="3">
    <source>
        <dbReference type="PROSITE-ProRule" id="PRU00023"/>
    </source>
</evidence>
<keyword evidence="1" id="KW-0677">Repeat</keyword>
<dbReference type="EMBL" id="JAANBB010000017">
    <property type="protein sequence ID" value="KAF7555823.1"/>
    <property type="molecule type" value="Genomic_DNA"/>
</dbReference>
<feature type="repeat" description="ANK" evidence="3">
    <location>
        <begin position="361"/>
        <end position="384"/>
    </location>
</feature>
<proteinExistence type="predicted"/>
<dbReference type="Pfam" id="PF12796">
    <property type="entry name" value="Ank_2"/>
    <property type="match status" value="2"/>
</dbReference>
<dbReference type="Pfam" id="PF00023">
    <property type="entry name" value="Ank"/>
    <property type="match status" value="1"/>
</dbReference>
<comment type="caution">
    <text evidence="5">The sequence shown here is derived from an EMBL/GenBank/DDBJ whole genome shotgun (WGS) entry which is preliminary data.</text>
</comment>
<dbReference type="PANTHER" id="PTHR24166">
    <property type="entry name" value="ROLLING PEBBLES, ISOFORM B"/>
    <property type="match status" value="1"/>
</dbReference>
<evidence type="ECO:0000256" key="2">
    <source>
        <dbReference type="ARBA" id="ARBA00023043"/>
    </source>
</evidence>
<evidence type="ECO:0008006" key="7">
    <source>
        <dbReference type="Google" id="ProtNLM"/>
    </source>
</evidence>
<feature type="repeat" description="ANK" evidence="3">
    <location>
        <begin position="120"/>
        <end position="149"/>
    </location>
</feature>
<dbReference type="PRINTS" id="PR01415">
    <property type="entry name" value="ANKYRIN"/>
</dbReference>
<dbReference type="SMART" id="SM00248">
    <property type="entry name" value="ANK"/>
    <property type="match status" value="11"/>
</dbReference>
<dbReference type="InterPro" id="IPR002110">
    <property type="entry name" value="Ankyrin_rpt"/>
</dbReference>
<gene>
    <name evidence="5" type="ORF">G7Z17_g1930</name>
</gene>
<protein>
    <recommendedName>
        <fullName evidence="7">Ankyrin</fullName>
    </recommendedName>
</protein>
<dbReference type="OrthoDB" id="341259at2759"/>
<dbReference type="InterPro" id="IPR050889">
    <property type="entry name" value="Dendritic_Spine_Reg/Scaffold"/>
</dbReference>
<dbReference type="PROSITE" id="PS50088">
    <property type="entry name" value="ANK_REPEAT"/>
    <property type="match status" value="4"/>
</dbReference>